<reference evidence="7 8" key="1">
    <citation type="submission" date="2020-11" db="EMBL/GenBank/DDBJ databases">
        <title>Winogradskyella marina sp. nov., isolated from marine sediment.</title>
        <authorList>
            <person name="Bo J."/>
            <person name="Wang S."/>
            <person name="Song X."/>
            <person name="Du Z."/>
        </authorList>
    </citation>
    <scope>NUCLEOTIDE SEQUENCE [LARGE SCALE GENOMIC DNA]</scope>
    <source>
        <strain evidence="7 8">F6397</strain>
    </source>
</reference>
<dbReference type="PROSITE" id="PS51007">
    <property type="entry name" value="CYTC"/>
    <property type="match status" value="1"/>
</dbReference>
<protein>
    <submittedName>
        <fullName evidence="7">DUF3365 domain-containing protein</fullName>
    </submittedName>
</protein>
<feature type="compositionally biased region" description="Gly residues" evidence="5">
    <location>
        <begin position="158"/>
        <end position="168"/>
    </location>
</feature>
<evidence type="ECO:0000313" key="8">
    <source>
        <dbReference type="Proteomes" id="UP000611215"/>
    </source>
</evidence>
<dbReference type="Pfam" id="PF11845">
    <property type="entry name" value="Tll0287-like"/>
    <property type="match status" value="1"/>
</dbReference>
<comment type="caution">
    <text evidence="7">The sequence shown here is derived from an EMBL/GenBank/DDBJ whole genome shotgun (WGS) entry which is preliminary data.</text>
</comment>
<proteinExistence type="predicted"/>
<sequence>MKNIIGLLVLTAFLMSCNSGKKENNPYGKANKETISKDHPGKKLMETNCYLCHSATAGHDDRIGPPMIAIKRHYINSETTKAEFTEAMQAWIKNPNEEDAKMPGAVRQYGVMPKQYFPEETIAQISEYMFDFEIDQPEWFENHYNEERGKGKGKGKGKGMGNGNGQGKGKNQQQAQTNFEDLPYGERGLKYALTTKAVLGKNLMGTIQKKGTLEALDFCNVQAYPLTDSMAVVHNATIKRVTDKPRNPNNKANTEELEYINNFKQVIANSEESKPLVKEMDDKVKVYYPITTNNMCLQCHGKLNKTIEASTLARIKNLYPMDKAIGYDINEVRGIWSVTFDK</sequence>
<feature type="region of interest" description="Disordered" evidence="5">
    <location>
        <begin position="145"/>
        <end position="175"/>
    </location>
</feature>
<dbReference type="RefSeq" id="WP_195871744.1">
    <property type="nucleotide sequence ID" value="NZ_JADOET010000009.1"/>
</dbReference>
<dbReference type="EMBL" id="JADOET010000009">
    <property type="protein sequence ID" value="MBF8150481.1"/>
    <property type="molecule type" value="Genomic_DNA"/>
</dbReference>
<keyword evidence="2 4" id="KW-0479">Metal-binding</keyword>
<dbReference type="InterPro" id="IPR021796">
    <property type="entry name" value="Tll0287-like_dom"/>
</dbReference>
<keyword evidence="1 4" id="KW-0349">Heme</keyword>
<evidence type="ECO:0000256" key="5">
    <source>
        <dbReference type="SAM" id="MobiDB-lite"/>
    </source>
</evidence>
<keyword evidence="8" id="KW-1185">Reference proteome</keyword>
<dbReference type="SUPFAM" id="SSF46626">
    <property type="entry name" value="Cytochrome c"/>
    <property type="match status" value="1"/>
</dbReference>
<evidence type="ECO:0000259" key="6">
    <source>
        <dbReference type="PROSITE" id="PS51007"/>
    </source>
</evidence>
<name>A0ABS0EK14_9FLAO</name>
<gene>
    <name evidence="7" type="ORF">ITJ86_11275</name>
</gene>
<evidence type="ECO:0000256" key="1">
    <source>
        <dbReference type="ARBA" id="ARBA00022617"/>
    </source>
</evidence>
<dbReference type="InterPro" id="IPR036909">
    <property type="entry name" value="Cyt_c-like_dom_sf"/>
</dbReference>
<dbReference type="Gene3D" id="1.10.760.10">
    <property type="entry name" value="Cytochrome c-like domain"/>
    <property type="match status" value="1"/>
</dbReference>
<keyword evidence="3 4" id="KW-0408">Iron</keyword>
<evidence type="ECO:0000256" key="3">
    <source>
        <dbReference type="ARBA" id="ARBA00023004"/>
    </source>
</evidence>
<feature type="domain" description="Cytochrome c" evidence="6">
    <location>
        <begin position="36"/>
        <end position="133"/>
    </location>
</feature>
<evidence type="ECO:0000313" key="7">
    <source>
        <dbReference type="EMBL" id="MBF8150481.1"/>
    </source>
</evidence>
<dbReference type="InterPro" id="IPR009056">
    <property type="entry name" value="Cyt_c-like_dom"/>
</dbReference>
<dbReference type="Proteomes" id="UP000611215">
    <property type="component" value="Unassembled WGS sequence"/>
</dbReference>
<dbReference type="PROSITE" id="PS51257">
    <property type="entry name" value="PROKAR_LIPOPROTEIN"/>
    <property type="match status" value="1"/>
</dbReference>
<organism evidence="7 8">
    <name type="scientific">Winogradskyella marina</name>
    <dbReference type="NCBI Taxonomy" id="2785530"/>
    <lineage>
        <taxon>Bacteria</taxon>
        <taxon>Pseudomonadati</taxon>
        <taxon>Bacteroidota</taxon>
        <taxon>Flavobacteriia</taxon>
        <taxon>Flavobacteriales</taxon>
        <taxon>Flavobacteriaceae</taxon>
        <taxon>Winogradskyella</taxon>
    </lineage>
</organism>
<evidence type="ECO:0000256" key="4">
    <source>
        <dbReference type="PROSITE-ProRule" id="PRU00433"/>
    </source>
</evidence>
<accession>A0ABS0EK14</accession>
<evidence type="ECO:0000256" key="2">
    <source>
        <dbReference type="ARBA" id="ARBA00022723"/>
    </source>
</evidence>